<organism evidence="7 8">
    <name type="scientific">Pseudomyxococcus hansupus</name>
    <dbReference type="NCBI Taxonomy" id="1297742"/>
    <lineage>
        <taxon>Bacteria</taxon>
        <taxon>Pseudomonadati</taxon>
        <taxon>Myxococcota</taxon>
        <taxon>Myxococcia</taxon>
        <taxon>Myxococcales</taxon>
        <taxon>Cystobacterineae</taxon>
        <taxon>Myxococcaceae</taxon>
        <taxon>Pseudomyxococcus</taxon>
    </lineage>
</organism>
<dbReference type="KEGG" id="mym:A176_000161"/>
<feature type="region of interest" description="Disordered" evidence="5">
    <location>
        <begin position="104"/>
        <end position="134"/>
    </location>
</feature>
<keyword evidence="3" id="KW-0238">DNA-binding</keyword>
<protein>
    <submittedName>
        <fullName evidence="7">Transcriptional regulator, LysR family</fullName>
    </submittedName>
</protein>
<evidence type="ECO:0000256" key="4">
    <source>
        <dbReference type="ARBA" id="ARBA00023163"/>
    </source>
</evidence>
<dbReference type="PANTHER" id="PTHR30126:SF91">
    <property type="entry name" value="LYSR FAMILY TRANSCRIPTIONAL REGULATOR"/>
    <property type="match status" value="1"/>
</dbReference>
<dbReference type="InterPro" id="IPR000847">
    <property type="entry name" value="LysR_HTH_N"/>
</dbReference>
<evidence type="ECO:0000256" key="1">
    <source>
        <dbReference type="ARBA" id="ARBA00009437"/>
    </source>
</evidence>
<evidence type="ECO:0000256" key="3">
    <source>
        <dbReference type="ARBA" id="ARBA00023125"/>
    </source>
</evidence>
<dbReference type="Gene3D" id="1.10.10.10">
    <property type="entry name" value="Winged helix-like DNA-binding domain superfamily/Winged helix DNA-binding domain"/>
    <property type="match status" value="1"/>
</dbReference>
<dbReference type="GO" id="GO:0003700">
    <property type="term" value="F:DNA-binding transcription factor activity"/>
    <property type="evidence" value="ECO:0007669"/>
    <property type="project" value="InterPro"/>
</dbReference>
<dbReference type="SUPFAM" id="SSF46785">
    <property type="entry name" value="Winged helix' DNA-binding domain"/>
    <property type="match status" value="1"/>
</dbReference>
<dbReference type="FunFam" id="1.10.10.10:FF:000001">
    <property type="entry name" value="LysR family transcriptional regulator"/>
    <property type="match status" value="1"/>
</dbReference>
<reference evidence="7 8" key="1">
    <citation type="journal article" date="2016" name="PLoS ONE">
        <title>Complete Genome Sequence and Comparative Genomics of a Novel Myxobacterium Myxococcus hansupus.</title>
        <authorList>
            <person name="Sharma G."/>
            <person name="Narwani T."/>
            <person name="Subramanian S."/>
        </authorList>
    </citation>
    <scope>NUCLEOTIDE SEQUENCE [LARGE SCALE GENOMIC DNA]</scope>
    <source>
        <strain evidence="8">mixupus</strain>
    </source>
</reference>
<dbReference type="Proteomes" id="UP000009026">
    <property type="component" value="Chromosome"/>
</dbReference>
<dbReference type="eggNOG" id="COG0583">
    <property type="taxonomic scope" value="Bacteria"/>
</dbReference>
<dbReference type="Pfam" id="PF00126">
    <property type="entry name" value="HTH_1"/>
    <property type="match status" value="1"/>
</dbReference>
<evidence type="ECO:0000259" key="6">
    <source>
        <dbReference type="PROSITE" id="PS50931"/>
    </source>
</evidence>
<dbReference type="EMBL" id="CP012109">
    <property type="protein sequence ID" value="AKQ63249.1"/>
    <property type="molecule type" value="Genomic_DNA"/>
</dbReference>
<proteinExistence type="inferred from homology"/>
<sequence>MLESVTIDQLRTLHAAAEEGSFSAATRKLGQGQPAVSQAMQRLEKQLGLRLFDRSGRVPRLTAKGEAVVAAAQRLHEDITSLQAVVGRLKSGEEQKEALLRRAERPFPGSRRTGRPVERLPAARLVTPNDGHIG</sequence>
<keyword evidence="8" id="KW-1185">Reference proteome</keyword>
<accession>A0A0H4WKI6</accession>
<dbReference type="InterPro" id="IPR036388">
    <property type="entry name" value="WH-like_DNA-bd_sf"/>
</dbReference>
<evidence type="ECO:0000313" key="7">
    <source>
        <dbReference type="EMBL" id="AKQ63249.1"/>
    </source>
</evidence>
<dbReference type="PRINTS" id="PR00039">
    <property type="entry name" value="HTHLYSR"/>
</dbReference>
<evidence type="ECO:0000256" key="2">
    <source>
        <dbReference type="ARBA" id="ARBA00023015"/>
    </source>
</evidence>
<dbReference type="AlphaFoldDB" id="A0A0H4WKI6"/>
<dbReference type="InterPro" id="IPR036390">
    <property type="entry name" value="WH_DNA-bd_sf"/>
</dbReference>
<dbReference type="RefSeq" id="WP_021781441.1">
    <property type="nucleotide sequence ID" value="NZ_CP012109.1"/>
</dbReference>
<dbReference type="GO" id="GO:0000976">
    <property type="term" value="F:transcription cis-regulatory region binding"/>
    <property type="evidence" value="ECO:0007669"/>
    <property type="project" value="TreeGrafter"/>
</dbReference>
<keyword evidence="4" id="KW-0804">Transcription</keyword>
<comment type="similarity">
    <text evidence="1">Belongs to the LysR transcriptional regulatory family.</text>
</comment>
<gene>
    <name evidence="7" type="ORF">A176_000161</name>
</gene>
<keyword evidence="2" id="KW-0805">Transcription regulation</keyword>
<name>A0A0H4WKI6_9BACT</name>
<dbReference type="STRING" id="1297742.A176_000161"/>
<evidence type="ECO:0000313" key="8">
    <source>
        <dbReference type="Proteomes" id="UP000009026"/>
    </source>
</evidence>
<evidence type="ECO:0000256" key="5">
    <source>
        <dbReference type="SAM" id="MobiDB-lite"/>
    </source>
</evidence>
<dbReference type="PATRIC" id="fig|1297742.4.peg.167"/>
<feature type="domain" description="HTH lysR-type" evidence="6">
    <location>
        <begin position="5"/>
        <end position="62"/>
    </location>
</feature>
<dbReference type="PROSITE" id="PS50931">
    <property type="entry name" value="HTH_LYSR"/>
    <property type="match status" value="1"/>
</dbReference>
<dbReference type="PANTHER" id="PTHR30126">
    <property type="entry name" value="HTH-TYPE TRANSCRIPTIONAL REGULATOR"/>
    <property type="match status" value="1"/>
</dbReference>